<dbReference type="AlphaFoldDB" id="A0A0A9EEK5"/>
<sequence length="70" mass="7546">MSDKLKPQSDTCSTASSTNGCASPWRTDSATFLSQNALNIGPSSKALSFFPNDSDNQLSGCPCFPERKLW</sequence>
<evidence type="ECO:0000313" key="2">
    <source>
        <dbReference type="EMBL" id="JAD96305.1"/>
    </source>
</evidence>
<dbReference type="EMBL" id="GBRH01201590">
    <property type="protein sequence ID" value="JAD96305.1"/>
    <property type="molecule type" value="Transcribed_RNA"/>
</dbReference>
<feature type="region of interest" description="Disordered" evidence="1">
    <location>
        <begin position="1"/>
        <end position="24"/>
    </location>
</feature>
<proteinExistence type="predicted"/>
<accession>A0A0A9EEK5</accession>
<reference evidence="2" key="1">
    <citation type="submission" date="2014-09" db="EMBL/GenBank/DDBJ databases">
        <authorList>
            <person name="Magalhaes I.L.F."/>
            <person name="Oliveira U."/>
            <person name="Santos F.R."/>
            <person name="Vidigal T.H.D.A."/>
            <person name="Brescovit A.D."/>
            <person name="Santos A.J."/>
        </authorList>
    </citation>
    <scope>NUCLEOTIDE SEQUENCE</scope>
    <source>
        <tissue evidence="2">Shoot tissue taken approximately 20 cm above the soil surface</tissue>
    </source>
</reference>
<feature type="compositionally biased region" description="Polar residues" evidence="1">
    <location>
        <begin position="8"/>
        <end position="24"/>
    </location>
</feature>
<protein>
    <submittedName>
        <fullName evidence="2">Uncharacterized protein</fullName>
    </submittedName>
</protein>
<evidence type="ECO:0000256" key="1">
    <source>
        <dbReference type="SAM" id="MobiDB-lite"/>
    </source>
</evidence>
<name>A0A0A9EEK5_ARUDO</name>
<organism evidence="2">
    <name type="scientific">Arundo donax</name>
    <name type="common">Giant reed</name>
    <name type="synonym">Donax arundinaceus</name>
    <dbReference type="NCBI Taxonomy" id="35708"/>
    <lineage>
        <taxon>Eukaryota</taxon>
        <taxon>Viridiplantae</taxon>
        <taxon>Streptophyta</taxon>
        <taxon>Embryophyta</taxon>
        <taxon>Tracheophyta</taxon>
        <taxon>Spermatophyta</taxon>
        <taxon>Magnoliopsida</taxon>
        <taxon>Liliopsida</taxon>
        <taxon>Poales</taxon>
        <taxon>Poaceae</taxon>
        <taxon>PACMAD clade</taxon>
        <taxon>Arundinoideae</taxon>
        <taxon>Arundineae</taxon>
        <taxon>Arundo</taxon>
    </lineage>
</organism>
<reference evidence="2" key="2">
    <citation type="journal article" date="2015" name="Data Brief">
        <title>Shoot transcriptome of the giant reed, Arundo donax.</title>
        <authorList>
            <person name="Barrero R.A."/>
            <person name="Guerrero F.D."/>
            <person name="Moolhuijzen P."/>
            <person name="Goolsby J.A."/>
            <person name="Tidwell J."/>
            <person name="Bellgard S.E."/>
            <person name="Bellgard M.I."/>
        </authorList>
    </citation>
    <scope>NUCLEOTIDE SEQUENCE</scope>
    <source>
        <tissue evidence="2">Shoot tissue taken approximately 20 cm above the soil surface</tissue>
    </source>
</reference>